<dbReference type="EMBL" id="JAMZEL010000018">
    <property type="protein sequence ID" value="MCP1386147.1"/>
    <property type="molecule type" value="Genomic_DNA"/>
</dbReference>
<dbReference type="RefSeq" id="WP_253532843.1">
    <property type="nucleotide sequence ID" value="NZ_JAMZEL010000018.1"/>
</dbReference>
<proteinExistence type="predicted"/>
<protein>
    <submittedName>
        <fullName evidence="1">Contact-dependent growth inhibition system immunity protein</fullName>
    </submittedName>
</protein>
<keyword evidence="2" id="KW-1185">Reference proteome</keyword>
<name>A0ABT1G095_9BACT</name>
<evidence type="ECO:0000313" key="2">
    <source>
        <dbReference type="Proteomes" id="UP001204772"/>
    </source>
</evidence>
<accession>A0ABT1G095</accession>
<gene>
    <name evidence="1" type="ORF">NCI00_27150</name>
</gene>
<dbReference type="Pfam" id="PF18616">
    <property type="entry name" value="CdiI_3"/>
    <property type="match status" value="1"/>
</dbReference>
<dbReference type="Proteomes" id="UP001204772">
    <property type="component" value="Unassembled WGS sequence"/>
</dbReference>
<evidence type="ECO:0000313" key="1">
    <source>
        <dbReference type="EMBL" id="MCP1386147.1"/>
    </source>
</evidence>
<sequence length="127" mass="14898">MNPALKTLNDLEKYDLSTLEFDSHLLRKIHKLWSIPIHNFTASDLRILIGQNIALKYLIPFALNILDKDPFVEADFYEGDLLESVSKCELHFWIENPQLKLHLKNIIDQNITEINARKLDRQSRIVM</sequence>
<dbReference type="InterPro" id="IPR040547">
    <property type="entry name" value="CdiI"/>
</dbReference>
<dbReference type="CDD" id="cd20691">
    <property type="entry name" value="CdiI_EC536-like"/>
    <property type="match status" value="1"/>
</dbReference>
<reference evidence="1 2" key="1">
    <citation type="submission" date="2022-06" db="EMBL/GenBank/DDBJ databases">
        <title>Runella sp. S5 genome sequencing.</title>
        <authorList>
            <person name="Park S."/>
        </authorList>
    </citation>
    <scope>NUCLEOTIDE SEQUENCE [LARGE SCALE GENOMIC DNA]</scope>
    <source>
        <strain evidence="1 2">S5</strain>
    </source>
</reference>
<comment type="caution">
    <text evidence="1">The sequence shown here is derived from an EMBL/GenBank/DDBJ whole genome shotgun (WGS) entry which is preliminary data.</text>
</comment>
<organism evidence="1 2">
    <name type="scientific">Runella salmonicolor</name>
    <dbReference type="NCBI Taxonomy" id="2950278"/>
    <lineage>
        <taxon>Bacteria</taxon>
        <taxon>Pseudomonadati</taxon>
        <taxon>Bacteroidota</taxon>
        <taxon>Cytophagia</taxon>
        <taxon>Cytophagales</taxon>
        <taxon>Spirosomataceae</taxon>
        <taxon>Runella</taxon>
    </lineage>
</organism>